<dbReference type="RefSeq" id="WP_195809962.1">
    <property type="nucleotide sequence ID" value="NZ_CP064795.1"/>
</dbReference>
<accession>A0A7S9DX45</accession>
<proteinExistence type="predicted"/>
<dbReference type="KEGG" id="smaa:IT774_11925"/>
<feature type="chain" id="PRO_5032342296" evidence="2">
    <location>
        <begin position="20"/>
        <end position="652"/>
    </location>
</feature>
<reference evidence="3 4" key="1">
    <citation type="submission" date="2020-11" db="EMBL/GenBank/DDBJ databases">
        <title>Complete genome sequence for Salinimonas sp. strain G2-b.</title>
        <authorList>
            <person name="Park S.-J."/>
        </authorList>
    </citation>
    <scope>NUCLEOTIDE SEQUENCE [LARGE SCALE GENOMIC DNA]</scope>
    <source>
        <strain evidence="3 4">G2-b</strain>
    </source>
</reference>
<feature type="region of interest" description="Disordered" evidence="1">
    <location>
        <begin position="40"/>
        <end position="74"/>
    </location>
</feature>
<evidence type="ECO:0000256" key="1">
    <source>
        <dbReference type="SAM" id="MobiDB-lite"/>
    </source>
</evidence>
<evidence type="ECO:0000313" key="3">
    <source>
        <dbReference type="EMBL" id="QPG04870.1"/>
    </source>
</evidence>
<feature type="signal peptide" evidence="2">
    <location>
        <begin position="1"/>
        <end position="19"/>
    </location>
</feature>
<gene>
    <name evidence="3" type="ORF">IT774_11925</name>
</gene>
<organism evidence="3 4">
    <name type="scientific">Salinimonas marina</name>
    <dbReference type="NCBI Taxonomy" id="2785918"/>
    <lineage>
        <taxon>Bacteria</taxon>
        <taxon>Pseudomonadati</taxon>
        <taxon>Pseudomonadota</taxon>
        <taxon>Gammaproteobacteria</taxon>
        <taxon>Alteromonadales</taxon>
        <taxon>Alteromonadaceae</taxon>
        <taxon>Alteromonas/Salinimonas group</taxon>
        <taxon>Salinimonas</taxon>
    </lineage>
</organism>
<dbReference type="AlphaFoldDB" id="A0A7S9DX45"/>
<keyword evidence="2" id="KW-0732">Signal</keyword>
<protein>
    <submittedName>
        <fullName evidence="3">Uncharacterized protein</fullName>
    </submittedName>
</protein>
<feature type="compositionally biased region" description="Low complexity" evidence="1">
    <location>
        <begin position="47"/>
        <end position="58"/>
    </location>
</feature>
<keyword evidence="4" id="KW-1185">Reference proteome</keyword>
<dbReference type="Proteomes" id="UP000595095">
    <property type="component" value="Chromosome"/>
</dbReference>
<dbReference type="EMBL" id="CP064795">
    <property type="protein sequence ID" value="QPG04870.1"/>
    <property type="molecule type" value="Genomic_DNA"/>
</dbReference>
<sequence length="652" mass="71008">MKKPIIYLSMLACSTLISACGSGGGSEPEIAQNVPEINQAAPVPTASGPLPGSSSNLPIKPTPPVHSTPPATSLPGGLIGEDVNQDALSETATATPNEFRLGTQVAKIQADMTAWSLADLMKASGVTGHSLDQRKHGWFVAQSGAIDEQLSEHIQVDAQGWPTSMELSNGRRADAIFTTVMSADIDHAYAAGTYTFTFEGEGELVFENARVISEEGQQILLDYAGQGAISVAIVDTDPRQSGNYLRNLRLLRPQSEMDGLFTQSYLNYLKPAKVVRPALWHTPASLYGLTTETGNRFDAQGWADRVRLSHSNWGTEKGAPYELMIELANQSASHLWLNLPLAADNEYLQSLAQLLHTSLNSNRVVYLELGNELAKRTFPQRQGRDYALTQALTRWPDAYSAPAMENLSMLQQENLLISNWQAARTLEVKALFNDVWKDDAARVISVLAGTIQDAKSSVTYNQQLLEGALLTYFEGAQAPGEQIDALAVDPLVLNTSATQFSIDSAQSMLSDARQYVDGTSRFHEQGEAPGLRYGIRQAATLTGQYNIALTAYAGGHGFDASSYLNYQVIKSAEMYDLYELVFDVWNEENGGLFVAGKGISTTTLPTYCNSASSGTKALTASIGLKETMQQHEQDAPMYRAWRDQMRKIGQIK</sequence>
<evidence type="ECO:0000256" key="2">
    <source>
        <dbReference type="SAM" id="SignalP"/>
    </source>
</evidence>
<evidence type="ECO:0000313" key="4">
    <source>
        <dbReference type="Proteomes" id="UP000595095"/>
    </source>
</evidence>
<dbReference type="PROSITE" id="PS51257">
    <property type="entry name" value="PROKAR_LIPOPROTEIN"/>
    <property type="match status" value="1"/>
</dbReference>
<name>A0A7S9DX45_9ALTE</name>